<comment type="caution">
    <text evidence="1">The sequence shown here is derived from an EMBL/GenBank/DDBJ whole genome shotgun (WGS) entry which is preliminary data.</text>
</comment>
<evidence type="ECO:0000313" key="2">
    <source>
        <dbReference type="Proteomes" id="UP000596902"/>
    </source>
</evidence>
<reference evidence="1" key="1">
    <citation type="submission" date="2020-01" db="EMBL/GenBank/DDBJ databases">
        <authorList>
            <person name="Feng Z.H.Z."/>
        </authorList>
    </citation>
    <scope>NUCLEOTIDE SEQUENCE</scope>
    <source>
        <strain evidence="1">CBS107.38</strain>
    </source>
</reference>
<protein>
    <submittedName>
        <fullName evidence="1">Uncharacterized protein</fullName>
    </submittedName>
</protein>
<evidence type="ECO:0000313" key="1">
    <source>
        <dbReference type="EMBL" id="KAF7678974.1"/>
    </source>
</evidence>
<organism evidence="1 2">
    <name type="scientific">Alternaria burnsii</name>
    <dbReference type="NCBI Taxonomy" id="1187904"/>
    <lineage>
        <taxon>Eukaryota</taxon>
        <taxon>Fungi</taxon>
        <taxon>Dikarya</taxon>
        <taxon>Ascomycota</taxon>
        <taxon>Pezizomycotina</taxon>
        <taxon>Dothideomycetes</taxon>
        <taxon>Pleosporomycetidae</taxon>
        <taxon>Pleosporales</taxon>
        <taxon>Pleosporineae</taxon>
        <taxon>Pleosporaceae</taxon>
        <taxon>Alternaria</taxon>
        <taxon>Alternaria sect. Alternaria</taxon>
    </lineage>
</organism>
<sequence length="134" mass="14907">MYGDVIDRCHEKPFPIPEIMGLLEAVKSCILVGPEASFRTYACRALHIIERALPASLVFAQSIVMKSSESTKSIYSLAIWHSCSVRCCRLRIVARKDFLLLGLTMPFTTTFPVPQALTLAICLRSRTNSLSEVS</sequence>
<dbReference type="Proteomes" id="UP000596902">
    <property type="component" value="Unassembled WGS sequence"/>
</dbReference>
<dbReference type="AlphaFoldDB" id="A0A8H7BBX8"/>
<gene>
    <name evidence="1" type="ORF">GT037_002722</name>
</gene>
<keyword evidence="2" id="KW-1185">Reference proteome</keyword>
<reference evidence="1" key="2">
    <citation type="submission" date="2020-08" db="EMBL/GenBank/DDBJ databases">
        <title>Draft Genome Sequence of Cumin Blight Pathogen Alternaria burnsii.</title>
        <authorList>
            <person name="Feng Z."/>
        </authorList>
    </citation>
    <scope>NUCLEOTIDE SEQUENCE</scope>
    <source>
        <strain evidence="1">CBS107.38</strain>
    </source>
</reference>
<proteinExistence type="predicted"/>
<name>A0A8H7BBX8_9PLEO</name>
<dbReference type="EMBL" id="JAAABM010000003">
    <property type="protein sequence ID" value="KAF7678974.1"/>
    <property type="molecule type" value="Genomic_DNA"/>
</dbReference>
<dbReference type="GeneID" id="62200947"/>
<accession>A0A8H7BBX8</accession>
<dbReference type="RefSeq" id="XP_038789047.1">
    <property type="nucleotide sequence ID" value="XM_038927769.1"/>
</dbReference>